<name>A0A7D8Z5C7_VANHU</name>
<dbReference type="InterPro" id="IPR037907">
    <property type="entry name" value="Vps17_PX"/>
</dbReference>
<comment type="caution">
    <text evidence="3">The sequence shown here is derived from an EMBL/GenBank/DDBJ whole genome shotgun (WGS) entry which is preliminary data.</text>
</comment>
<dbReference type="CDD" id="cd06891">
    <property type="entry name" value="PX_Vps17p"/>
    <property type="match status" value="1"/>
</dbReference>
<gene>
    <name evidence="3" type="ORF">VHUM_01553</name>
</gene>
<dbReference type="Proteomes" id="UP000473826">
    <property type="component" value="Unassembled WGS sequence"/>
</dbReference>
<dbReference type="EMBL" id="QKWK01000003">
    <property type="protein sequence ID" value="TXT13152.1"/>
    <property type="molecule type" value="Genomic_DNA"/>
</dbReference>
<dbReference type="InterPro" id="IPR053055">
    <property type="entry name" value="VPS17"/>
</dbReference>
<feature type="domain" description="PX" evidence="2">
    <location>
        <begin position="66"/>
        <end position="176"/>
    </location>
</feature>
<dbReference type="SUPFAM" id="SSF64268">
    <property type="entry name" value="PX domain"/>
    <property type="match status" value="1"/>
</dbReference>
<proteinExistence type="predicted"/>
<evidence type="ECO:0000256" key="1">
    <source>
        <dbReference type="SAM" id="MobiDB-lite"/>
    </source>
</evidence>
<dbReference type="SMART" id="SM00312">
    <property type="entry name" value="PX"/>
    <property type="match status" value="1"/>
</dbReference>
<feature type="compositionally biased region" description="Pro residues" evidence="1">
    <location>
        <begin position="22"/>
        <end position="33"/>
    </location>
</feature>
<dbReference type="GO" id="GO:0005829">
    <property type="term" value="C:cytosol"/>
    <property type="evidence" value="ECO:0007669"/>
    <property type="project" value="GOC"/>
</dbReference>
<dbReference type="Gene3D" id="3.30.1520.10">
    <property type="entry name" value="Phox-like domain"/>
    <property type="match status" value="1"/>
</dbReference>
<dbReference type="Pfam" id="PF00787">
    <property type="entry name" value="PX"/>
    <property type="match status" value="1"/>
</dbReference>
<evidence type="ECO:0000313" key="3">
    <source>
        <dbReference type="EMBL" id="TXT13152.1"/>
    </source>
</evidence>
<protein>
    <recommendedName>
        <fullName evidence="2">PX domain-containing protein</fullName>
    </recommendedName>
</protein>
<dbReference type="AlphaFoldDB" id="A0A7D8Z5C7"/>
<dbReference type="PANTHER" id="PTHR47433">
    <property type="entry name" value="VACUOLAR PROTEIN SORTING-ASSOCIATED PROTEIN 17"/>
    <property type="match status" value="1"/>
</dbReference>
<dbReference type="CDD" id="cd07596">
    <property type="entry name" value="BAR_SNX"/>
    <property type="match status" value="1"/>
</dbReference>
<dbReference type="InterPro" id="IPR027267">
    <property type="entry name" value="AH/BAR_dom_sf"/>
</dbReference>
<dbReference type="GO" id="GO:0005768">
    <property type="term" value="C:endosome"/>
    <property type="evidence" value="ECO:0007669"/>
    <property type="project" value="TreeGrafter"/>
</dbReference>
<dbReference type="GO" id="GO:0042147">
    <property type="term" value="P:retrograde transport, endosome to Golgi"/>
    <property type="evidence" value="ECO:0007669"/>
    <property type="project" value="TreeGrafter"/>
</dbReference>
<dbReference type="GO" id="GO:0032266">
    <property type="term" value="F:phosphatidylinositol-3-phosphate binding"/>
    <property type="evidence" value="ECO:0007669"/>
    <property type="project" value="TreeGrafter"/>
</dbReference>
<dbReference type="GO" id="GO:0030905">
    <property type="term" value="C:retromer, tubulation complex"/>
    <property type="evidence" value="ECO:0007669"/>
    <property type="project" value="TreeGrafter"/>
</dbReference>
<dbReference type="InterPro" id="IPR015404">
    <property type="entry name" value="Vps5_C"/>
</dbReference>
<evidence type="ECO:0000259" key="2">
    <source>
        <dbReference type="SMART" id="SM00312"/>
    </source>
</evidence>
<feature type="region of interest" description="Disordered" evidence="1">
    <location>
        <begin position="435"/>
        <end position="517"/>
    </location>
</feature>
<evidence type="ECO:0000313" key="4">
    <source>
        <dbReference type="Proteomes" id="UP000473826"/>
    </source>
</evidence>
<accession>A0A7D8Z5C7</accession>
<feature type="compositionally biased region" description="Low complexity" evidence="1">
    <location>
        <begin position="458"/>
        <end position="475"/>
    </location>
</feature>
<reference evidence="3 4" key="1">
    <citation type="journal article" date="2019" name="PLoS Genet.">
        <title>Convergent evolution of linked mating-type loci in basidiomycete fungi.</title>
        <authorList>
            <person name="Sun S."/>
            <person name="Coelho M.A."/>
            <person name="Heitman J."/>
            <person name="Nowrousian M."/>
        </authorList>
    </citation>
    <scope>NUCLEOTIDE SEQUENCE [LARGE SCALE GENOMIC DNA]</scope>
    <source>
        <strain evidence="3 4">CBS 4282</strain>
    </source>
</reference>
<dbReference type="Pfam" id="PF09325">
    <property type="entry name" value="Vps5"/>
    <property type="match status" value="1"/>
</dbReference>
<dbReference type="Gene3D" id="1.20.1270.60">
    <property type="entry name" value="Arfaptin homology (AH) domain/BAR domain"/>
    <property type="match status" value="1"/>
</dbReference>
<dbReference type="PANTHER" id="PTHR47433:SF1">
    <property type="entry name" value="VACUOLAR PROTEIN SORTING-ASSOCIATED PROTEIN 17"/>
    <property type="match status" value="1"/>
</dbReference>
<dbReference type="OrthoDB" id="9976382at2759"/>
<dbReference type="InterPro" id="IPR036871">
    <property type="entry name" value="PX_dom_sf"/>
</dbReference>
<feature type="compositionally biased region" description="Pro residues" evidence="1">
    <location>
        <begin position="500"/>
        <end position="509"/>
    </location>
</feature>
<sequence length="555" mass="59541">MDPLSPPNINAGWSTDPAPSLSAPPQPSGPPSPSSSTHIRDPQVYGDPGTTIMSSPSTPHSERPMPYLRVRIGGLDRNRKDLLIRYDASTNLPNFRTTLYRNMQRSYVEFQRFAEQVQLCCPQTIIPALPPPHTSAATEEEDDRLVRMALQKWFSRICDDPVLQKEDEVRSFIESDFGYQPVPPPSARRNGGSSSAASQVFNAALSKVVRRGPLDDDDEIQSARLALEKLEPAWTNAATAIGNLGKARKALATANTDVGAKLIALATDENDINLATAQRKMGRVYEQLSNMASAQIASENVILNDSLAYQGHNARAARDALSQRTQILEDSQSATKAAINKRRNVERLKGSSNINPTKVDDAIAEMEEANALDNRLTSHINNISANLHSALRAHSRNAHEDIAVSLLEHARMSIIFNRQVLRELEALRPDLQRIGTTAVPPPAHVANAAHHSQHTASPQAHQAGGGPLAAPAPAGSQSMFLPAPGADVPRPHSAGGAAPGAPPAPPGPVDPLTGLPVNNMAQSMILPGNRGGAPVRPPARRLDERKAAKLLAGGF</sequence>
<feature type="region of interest" description="Disordered" evidence="1">
    <location>
        <begin position="1"/>
        <end position="66"/>
    </location>
</feature>
<organism evidence="3 4">
    <name type="scientific">Vanrija humicola</name>
    <name type="common">Yeast</name>
    <name type="synonym">Cryptococcus humicola</name>
    <dbReference type="NCBI Taxonomy" id="5417"/>
    <lineage>
        <taxon>Eukaryota</taxon>
        <taxon>Fungi</taxon>
        <taxon>Dikarya</taxon>
        <taxon>Basidiomycota</taxon>
        <taxon>Agaricomycotina</taxon>
        <taxon>Tremellomycetes</taxon>
        <taxon>Trichosporonales</taxon>
        <taxon>Trichosporonaceae</taxon>
        <taxon>Vanrija</taxon>
    </lineage>
</organism>
<dbReference type="InterPro" id="IPR001683">
    <property type="entry name" value="PX_dom"/>
</dbReference>
<keyword evidence="4" id="KW-1185">Reference proteome</keyword>
<dbReference type="GO" id="GO:0006886">
    <property type="term" value="P:intracellular protein transport"/>
    <property type="evidence" value="ECO:0007669"/>
    <property type="project" value="TreeGrafter"/>
</dbReference>